<feature type="coiled-coil region" evidence="3">
    <location>
        <begin position="196"/>
        <end position="631"/>
    </location>
</feature>
<keyword evidence="3" id="KW-0175">Coiled coil</keyword>
<dbReference type="AlphaFoldDB" id="A0A9P0VXD7"/>
<feature type="domain" description="Centrosomin N-terminal motif 1" evidence="5">
    <location>
        <begin position="115"/>
        <end position="183"/>
    </location>
</feature>
<dbReference type="OrthoDB" id="10255522at2759"/>
<evidence type="ECO:0000259" key="5">
    <source>
        <dbReference type="Pfam" id="PF07989"/>
    </source>
</evidence>
<reference evidence="6" key="1">
    <citation type="submission" date="2022-03" db="EMBL/GenBank/DDBJ databases">
        <authorList>
            <person name="Legras J.-L."/>
            <person name="Devillers H."/>
            <person name="Grondin C."/>
        </authorList>
    </citation>
    <scope>NUCLEOTIDE SEQUENCE</scope>
    <source>
        <strain evidence="6">CLIB 1423</strain>
    </source>
</reference>
<comment type="caution">
    <text evidence="6">The sequence shown here is derived from an EMBL/GenBank/DDBJ whole genome shotgun (WGS) entry which is preliminary data.</text>
</comment>
<comment type="subcellular location">
    <subcellularLocation>
        <location evidence="1">Cytoplasm</location>
    </subcellularLocation>
</comment>
<keyword evidence="2" id="KW-0963">Cytoplasm</keyword>
<accession>A0A9P0VXD7</accession>
<evidence type="ECO:0000256" key="3">
    <source>
        <dbReference type="SAM" id="Coils"/>
    </source>
</evidence>
<feature type="coiled-coil region" evidence="3">
    <location>
        <begin position="742"/>
        <end position="912"/>
    </location>
</feature>
<feature type="region of interest" description="Disordered" evidence="4">
    <location>
        <begin position="637"/>
        <end position="662"/>
    </location>
</feature>
<sequence>MFSSRNIIGTPKRDANINAGSNKIDFTPIGRSKRNVHLQENNQNRPQVHRFDDTMNSSFDHTGDDFYMDSTINSFKQQQQQQQKPVQAKFNPNVAKVGPSRYGNSHILNNGGFTSIKEQQSENQKLETENYNLKIKLATLTKFLDQTPEEQRDLLNQNIDLKQQLMHYATEIRTLKETVRELQYSTNKENVDDDVLQHQFESKEDFEHEKERLREEYKMMVEKYERDLDQLSEQSQKKIQPLSQEVNKLLIELEESKDDFRRLQGNNSELREQLDAIESKHETLQKEYEALNLKIQHTNSQSNHEVEDLYNELADKKQQLNESEHVVSNLKRELSSSKDELSSLQREITHWRSKYQSAENDSNNESRQTLKDLNLAKEEIRSLKTKLRDLEFENTSIKRSENVESGEISRLTSKIENLLNELKEKDKEEFNLRSQINALIKKAQSNLKDDSSLKYYQDQCESFKNKEVKLKEELRKMEIEIIELRQQLTHSSGVNDNVKKLQVENKELRHQLDHSAGVNDHIKRLQGENREINDKLDYYEEEYARLERAFKKAEEDLQNEQRKYEQRIKQFEFENQQLIDKIKNTHVNNSASHSALDELEALTRRKLEGEKQQLIGENDSLKYELSMLKRELDMERTLREQQQLQHQKQQQYTESRDSRSYPSFAAMPMTPTTPTSNYHHLMEDKDDAIRDLQKKTRRLEQLINEKDSTIDTLEVKIREMDRANKLSYLVDDEQRTDLFKLKSNQASKIKILELENESLQTEIEYFKKKLDEAKISSSSESIVALLEKQLKDSKSKQEELSNKLKIANEVDWKLEKVQKENRQLVELISNLEASESMYKSENSHLEIRTKTLTQELNKAKANCSKLADKVREMRQQEDSQNHYEANHKFKKVQELQFKNSELERKLKTLEAKFQSTTPISVTKENELKYYKAKLYDVNLMANDLKVMKEFIMSSIKNSNQYLKDDIVKLTKCGVYPDYSTMKNQGKKLTFKVLAKFVLAGVRIKNRYERAEKRKLQLFDLKSDIERGSMYK</sequence>
<evidence type="ECO:0000256" key="4">
    <source>
        <dbReference type="SAM" id="MobiDB-lite"/>
    </source>
</evidence>
<evidence type="ECO:0000256" key="1">
    <source>
        <dbReference type="ARBA" id="ARBA00004496"/>
    </source>
</evidence>
<evidence type="ECO:0000313" key="7">
    <source>
        <dbReference type="Proteomes" id="UP000837801"/>
    </source>
</evidence>
<name>A0A9P0VXD7_9ASCO</name>
<dbReference type="Gene3D" id="1.10.287.1490">
    <property type="match status" value="1"/>
</dbReference>
<gene>
    <name evidence="6" type="ORF">CLIB1423_03S05996</name>
</gene>
<organism evidence="6 7">
    <name type="scientific">[Candida] railenensis</name>
    <dbReference type="NCBI Taxonomy" id="45579"/>
    <lineage>
        <taxon>Eukaryota</taxon>
        <taxon>Fungi</taxon>
        <taxon>Dikarya</taxon>
        <taxon>Ascomycota</taxon>
        <taxon>Saccharomycotina</taxon>
        <taxon>Pichiomycetes</taxon>
        <taxon>Debaryomycetaceae</taxon>
        <taxon>Kurtzmaniella</taxon>
    </lineage>
</organism>
<feature type="compositionally biased region" description="Low complexity" evidence="4">
    <location>
        <begin position="641"/>
        <end position="651"/>
    </location>
</feature>
<dbReference type="Pfam" id="PF07989">
    <property type="entry name" value="Cnn_1N"/>
    <property type="match status" value="1"/>
</dbReference>
<dbReference type="InterPro" id="IPR012943">
    <property type="entry name" value="Cnn_1N"/>
</dbReference>
<feature type="coiled-coil region" evidence="3">
    <location>
        <begin position="682"/>
        <end position="712"/>
    </location>
</feature>
<dbReference type="EMBL" id="CAKXYY010000003">
    <property type="protein sequence ID" value="CAH2351424.1"/>
    <property type="molecule type" value="Genomic_DNA"/>
</dbReference>
<protein>
    <recommendedName>
        <fullName evidence="5">Centrosomin N-terminal motif 1 domain-containing protein</fullName>
    </recommendedName>
</protein>
<evidence type="ECO:0000313" key="6">
    <source>
        <dbReference type="EMBL" id="CAH2351424.1"/>
    </source>
</evidence>
<keyword evidence="7" id="KW-1185">Reference proteome</keyword>
<dbReference type="GO" id="GO:0005815">
    <property type="term" value="C:microtubule organizing center"/>
    <property type="evidence" value="ECO:0007669"/>
    <property type="project" value="InterPro"/>
</dbReference>
<evidence type="ECO:0000256" key="2">
    <source>
        <dbReference type="ARBA" id="ARBA00022490"/>
    </source>
</evidence>
<dbReference type="GO" id="GO:0005737">
    <property type="term" value="C:cytoplasm"/>
    <property type="evidence" value="ECO:0007669"/>
    <property type="project" value="UniProtKB-SubCell"/>
</dbReference>
<proteinExistence type="predicted"/>
<dbReference type="Proteomes" id="UP000837801">
    <property type="component" value="Unassembled WGS sequence"/>
</dbReference>